<keyword evidence="1" id="KW-0472">Membrane</keyword>
<dbReference type="EMBL" id="FJ483969">
    <property type="protein sequence ID" value="AEV80543.1"/>
    <property type="molecule type" value="Genomic_DNA"/>
</dbReference>
<accession>G8XTQ1</accession>
<proteinExistence type="predicted"/>
<feature type="transmembrane region" description="Helical" evidence="1">
    <location>
        <begin position="25"/>
        <end position="44"/>
    </location>
</feature>
<organismHost>
    <name type="scientific">Macaca</name>
    <name type="common">macaques</name>
    <dbReference type="NCBI Taxonomy" id="9539"/>
</organismHost>
<keyword evidence="1" id="KW-1133">Transmembrane helix</keyword>
<gene>
    <name evidence="2" type="primary">O2</name>
</gene>
<reference evidence="2" key="1">
    <citation type="submission" date="2011-12" db="EMBL/GenBank/DDBJ databases">
        <title>Comparative genomics of primate cytomegaloviruses.</title>
        <authorList>
            <person name="Davison A.J."/>
            <person name="Holton M."/>
            <person name="Dolan A."/>
            <person name="Dargan D.J."/>
            <person name="Gatherer D."/>
            <person name="Hayward G.S."/>
        </authorList>
    </citation>
    <scope>NUCLEOTIDE SEQUENCE [LARGE SCALE GENOMIC DNA]</scope>
    <source>
        <strain evidence="2">Colburn</strain>
    </source>
</reference>
<evidence type="ECO:0000313" key="2">
    <source>
        <dbReference type="EMBL" id="AEV80543.1"/>
    </source>
</evidence>
<dbReference type="Proteomes" id="UP000113346">
    <property type="component" value="Segment"/>
</dbReference>
<evidence type="ECO:0000313" key="3">
    <source>
        <dbReference type="Proteomes" id="UP000113346"/>
    </source>
</evidence>
<organism evidence="2 3">
    <name type="scientific">Simian cytomegalovirus (strain Colburn)</name>
    <dbReference type="NCBI Taxonomy" id="50292"/>
    <lineage>
        <taxon>Viruses</taxon>
        <taxon>Duplodnaviria</taxon>
        <taxon>Heunggongvirae</taxon>
        <taxon>Peploviricota</taxon>
        <taxon>Herviviricetes</taxon>
        <taxon>Herpesvirales</taxon>
        <taxon>Orthoherpesviridae</taxon>
        <taxon>Betaherpesvirinae</taxon>
        <taxon>Cytomegalovirus</taxon>
        <taxon>Cytomegalovirus cercopithecinebeta5</taxon>
    </lineage>
</organism>
<name>G8XTQ1_SCMVC</name>
<evidence type="ECO:0000256" key="1">
    <source>
        <dbReference type="SAM" id="Phobius"/>
    </source>
</evidence>
<protein>
    <submittedName>
        <fullName evidence="2">Protein O2</fullName>
    </submittedName>
</protein>
<keyword evidence="1" id="KW-0812">Transmembrane</keyword>
<sequence length="65" mass="7607">MFYIMLTPPVSVIEKPIYYSNVSTITPVVLSVIFILLGPGYLYYNTKLKRSLHNQYQETRYTTVQ</sequence>